<evidence type="ECO:0000313" key="1">
    <source>
        <dbReference type="EMBL" id="KAF3700608.1"/>
    </source>
</evidence>
<dbReference type="EMBL" id="CM015726">
    <property type="protein sequence ID" value="KAF3700608.1"/>
    <property type="molecule type" value="Genomic_DNA"/>
</dbReference>
<protein>
    <submittedName>
        <fullName evidence="1">Uncharacterized protein</fullName>
    </submittedName>
</protein>
<reference evidence="1 2" key="1">
    <citation type="submission" date="2019-02" db="EMBL/GenBank/DDBJ databases">
        <title>Opniocepnalus argus genome.</title>
        <authorList>
            <person name="Zhou C."/>
            <person name="Xiao S."/>
        </authorList>
    </citation>
    <scope>NUCLEOTIDE SEQUENCE [LARGE SCALE GENOMIC DNA]</scope>
    <source>
        <strain evidence="1">OARG1902GOOAL</strain>
        <tissue evidence="1">Muscle</tissue>
    </source>
</reference>
<dbReference type="AlphaFoldDB" id="A0A6G1QED8"/>
<proteinExistence type="predicted"/>
<name>A0A6G1QED8_CHAAH</name>
<accession>A0A6G1QED8</accession>
<gene>
    <name evidence="1" type="ORF">EXN66_Car016295</name>
</gene>
<evidence type="ECO:0000313" key="2">
    <source>
        <dbReference type="Proteomes" id="UP000503349"/>
    </source>
</evidence>
<dbReference type="Proteomes" id="UP000503349">
    <property type="component" value="Chromosome 15"/>
</dbReference>
<reference evidence="2" key="2">
    <citation type="submission" date="2019-02" db="EMBL/GenBank/DDBJ databases">
        <title>Opniocepnalus argus Var Kimnra genome.</title>
        <authorList>
            <person name="Zhou C."/>
            <person name="Xiao S."/>
        </authorList>
    </citation>
    <scope>NUCLEOTIDE SEQUENCE [LARGE SCALE GENOMIC DNA]</scope>
</reference>
<organism evidence="1 2">
    <name type="scientific">Channa argus</name>
    <name type="common">Northern snakehead</name>
    <name type="synonym">Ophicephalus argus</name>
    <dbReference type="NCBI Taxonomy" id="215402"/>
    <lineage>
        <taxon>Eukaryota</taxon>
        <taxon>Metazoa</taxon>
        <taxon>Chordata</taxon>
        <taxon>Craniata</taxon>
        <taxon>Vertebrata</taxon>
        <taxon>Euteleostomi</taxon>
        <taxon>Actinopterygii</taxon>
        <taxon>Neopterygii</taxon>
        <taxon>Teleostei</taxon>
        <taxon>Neoteleostei</taxon>
        <taxon>Acanthomorphata</taxon>
        <taxon>Anabantaria</taxon>
        <taxon>Anabantiformes</taxon>
        <taxon>Channoidei</taxon>
        <taxon>Channidae</taxon>
        <taxon>Channa</taxon>
    </lineage>
</organism>
<sequence length="83" mass="9050">MGGQEMLSSSGVKTTLLTAFVPLRLRDQTSTRCSPGTLCLRQLPDMSRREWSDPVVGVAQHLHAHSSLSPSDTFAITLLVTRV</sequence>
<keyword evidence="2" id="KW-1185">Reference proteome</keyword>